<dbReference type="STRING" id="33888.A6122_0110"/>
<evidence type="ECO:0000256" key="1">
    <source>
        <dbReference type="ARBA" id="ARBA00006484"/>
    </source>
</evidence>
<proteinExistence type="inferred from homology"/>
<reference evidence="3 4" key="1">
    <citation type="submission" date="2016-05" db="EMBL/GenBank/DDBJ databases">
        <title>Complete genome sequence of Rathayibacter tritici NCPPB 1953.</title>
        <authorList>
            <person name="Park J."/>
            <person name="Lee H.-H."/>
            <person name="Lee S.-W."/>
            <person name="Seo Y.-S."/>
        </authorList>
    </citation>
    <scope>NUCLEOTIDE SEQUENCE [LARGE SCALE GENOMIC DNA]</scope>
    <source>
        <strain evidence="3 4">NCPPB 1953</strain>
    </source>
</reference>
<dbReference type="PRINTS" id="PR00081">
    <property type="entry name" value="GDHRDH"/>
</dbReference>
<keyword evidence="2" id="KW-0560">Oxidoreductase</keyword>
<dbReference type="PANTHER" id="PTHR42760">
    <property type="entry name" value="SHORT-CHAIN DEHYDROGENASES/REDUCTASES FAMILY MEMBER"/>
    <property type="match status" value="1"/>
</dbReference>
<dbReference type="GO" id="GO:0016616">
    <property type="term" value="F:oxidoreductase activity, acting on the CH-OH group of donors, NAD or NADP as acceptor"/>
    <property type="evidence" value="ECO:0007669"/>
    <property type="project" value="TreeGrafter"/>
</dbReference>
<dbReference type="KEGG" id="rtn:A6122_0110"/>
<evidence type="ECO:0000313" key="3">
    <source>
        <dbReference type="EMBL" id="AND15277.1"/>
    </source>
</evidence>
<comment type="similarity">
    <text evidence="1">Belongs to the short-chain dehydrogenases/reductases (SDR) family.</text>
</comment>
<evidence type="ECO:0000313" key="4">
    <source>
        <dbReference type="Proteomes" id="UP000077071"/>
    </source>
</evidence>
<evidence type="ECO:0000256" key="2">
    <source>
        <dbReference type="ARBA" id="ARBA00023002"/>
    </source>
</evidence>
<dbReference type="InterPro" id="IPR002347">
    <property type="entry name" value="SDR_fam"/>
</dbReference>
<dbReference type="CDD" id="cd05233">
    <property type="entry name" value="SDR_c"/>
    <property type="match status" value="1"/>
</dbReference>
<dbReference type="Pfam" id="PF13561">
    <property type="entry name" value="adh_short_C2"/>
    <property type="match status" value="1"/>
</dbReference>
<dbReference type="EMBL" id="CP015515">
    <property type="protein sequence ID" value="AND15277.1"/>
    <property type="molecule type" value="Genomic_DNA"/>
</dbReference>
<dbReference type="Gene3D" id="3.40.50.720">
    <property type="entry name" value="NAD(P)-binding Rossmann-like Domain"/>
    <property type="match status" value="1"/>
</dbReference>
<keyword evidence="4" id="KW-1185">Reference proteome</keyword>
<sequence length="275" mass="28659">MTALIGKVAMITGAARGVGRATAVRFAEQGADVVLVDVARDIEGVPYALGTRSQLDETERLCRKSGAGVLVRVADVRDSEAVNEAVAAGIGRFGAIDALVNCAGIASPSGRIVHEISDAEWDLMIDIDLTGAFRAVRAVGAHMAARRSGSIVNVSSTAGMVGYRNFSGYVSAKHGLVGFSKAAALDYAPFKVRVNALCPGSVRDDALVEGAMLVEIARQLDVPTSEHEQIFVQSQPMNALIEPSDVAEAAVWLASDASRNVTGTSLTVDGGFTAR</sequence>
<dbReference type="SUPFAM" id="SSF51735">
    <property type="entry name" value="NAD(P)-binding Rossmann-fold domains"/>
    <property type="match status" value="1"/>
</dbReference>
<gene>
    <name evidence="3" type="ORF">A6122_0110</name>
</gene>
<dbReference type="OrthoDB" id="286404at2"/>
<protein>
    <submittedName>
        <fullName evidence="3">Oxidoreductase</fullName>
    </submittedName>
</protein>
<accession>A0A160KQ06</accession>
<name>A0A160KQ06_9MICO</name>
<dbReference type="RefSeq" id="WP_068250290.1">
    <property type="nucleotide sequence ID" value="NZ_CP015515.1"/>
</dbReference>
<dbReference type="AlphaFoldDB" id="A0A160KQ06"/>
<dbReference type="PATRIC" id="fig|33888.3.peg.130"/>
<dbReference type="PROSITE" id="PS00061">
    <property type="entry name" value="ADH_SHORT"/>
    <property type="match status" value="1"/>
</dbReference>
<dbReference type="InterPro" id="IPR036291">
    <property type="entry name" value="NAD(P)-bd_dom_sf"/>
</dbReference>
<organism evidence="3 4">
    <name type="scientific">Rathayibacter tritici</name>
    <dbReference type="NCBI Taxonomy" id="33888"/>
    <lineage>
        <taxon>Bacteria</taxon>
        <taxon>Bacillati</taxon>
        <taxon>Actinomycetota</taxon>
        <taxon>Actinomycetes</taxon>
        <taxon>Micrococcales</taxon>
        <taxon>Microbacteriaceae</taxon>
        <taxon>Rathayibacter</taxon>
    </lineage>
</organism>
<dbReference type="PRINTS" id="PR00080">
    <property type="entry name" value="SDRFAMILY"/>
</dbReference>
<dbReference type="Proteomes" id="UP000077071">
    <property type="component" value="Chromosome"/>
</dbReference>
<dbReference type="FunFam" id="3.40.50.720:FF:000084">
    <property type="entry name" value="Short-chain dehydrogenase reductase"/>
    <property type="match status" value="1"/>
</dbReference>
<dbReference type="InterPro" id="IPR020904">
    <property type="entry name" value="Sc_DH/Rdtase_CS"/>
</dbReference>